<dbReference type="SUPFAM" id="SSF53335">
    <property type="entry name" value="S-adenosyl-L-methionine-dependent methyltransferases"/>
    <property type="match status" value="1"/>
</dbReference>
<gene>
    <name evidence="3" type="primary">busF</name>
</gene>
<dbReference type="Pfam" id="PF08241">
    <property type="entry name" value="Methyltransf_11"/>
    <property type="match status" value="1"/>
</dbReference>
<feature type="domain" description="Methyltransferase type 11" evidence="2">
    <location>
        <begin position="70"/>
        <end position="166"/>
    </location>
</feature>
<evidence type="ECO:0000259" key="2">
    <source>
        <dbReference type="Pfam" id="PF08241"/>
    </source>
</evidence>
<proteinExistence type="predicted"/>
<dbReference type="EMBL" id="DQ087286">
    <property type="protein sequence ID" value="AAY88923.1"/>
    <property type="molecule type" value="Genomic_DNA"/>
</dbReference>
<keyword evidence="1" id="KW-0808">Transferase</keyword>
<dbReference type="GO" id="GO:0008757">
    <property type="term" value="F:S-adenosylmethionine-dependent methyltransferase activity"/>
    <property type="evidence" value="ECO:0007669"/>
    <property type="project" value="InterPro"/>
</dbReference>
<name>Q4JHR3_9PSEU</name>
<accession>Q4JHR3</accession>
<dbReference type="Gene3D" id="3.40.50.150">
    <property type="entry name" value="Vaccinia Virus protein VP39"/>
    <property type="match status" value="1"/>
</dbReference>
<protein>
    <submittedName>
        <fullName evidence="3">BusF</fullName>
    </submittedName>
</protein>
<evidence type="ECO:0000313" key="3">
    <source>
        <dbReference type="EMBL" id="AAY88923.1"/>
    </source>
</evidence>
<reference evidence="3" key="1">
    <citation type="journal article" date="2006" name="J. Ind. Microbiol. Biotechnol.">
        <title>Butenyl-spinosyns, a natural example of genetic engineering of antibiotic biosynthetic genes.</title>
        <authorList>
            <person name="Hahn D.R."/>
            <person name="Gustafson G."/>
            <person name="Waldron C."/>
            <person name="Bullard B."/>
            <person name="Jackson J.D."/>
            <person name="Mitchell J."/>
        </authorList>
    </citation>
    <scope>NUCLEOTIDE SEQUENCE</scope>
    <source>
        <strain evidence="3">NRRL 30141</strain>
    </source>
</reference>
<dbReference type="PANTHER" id="PTHR44068:SF11">
    <property type="entry name" value="GERANYL DIPHOSPHATE 2-C-METHYLTRANSFERASE"/>
    <property type="match status" value="1"/>
</dbReference>
<dbReference type="InterPro" id="IPR050447">
    <property type="entry name" value="Erg6_SMT_methyltransf"/>
</dbReference>
<dbReference type="InterPro" id="IPR029063">
    <property type="entry name" value="SAM-dependent_MTases_sf"/>
</dbReference>
<dbReference type="InterPro" id="IPR013216">
    <property type="entry name" value="Methyltransf_11"/>
</dbReference>
<dbReference type="CDD" id="cd02440">
    <property type="entry name" value="AdoMet_MTases"/>
    <property type="match status" value="1"/>
</dbReference>
<dbReference type="AlphaFoldDB" id="Q4JHR3"/>
<evidence type="ECO:0000256" key="1">
    <source>
        <dbReference type="ARBA" id="ARBA00022679"/>
    </source>
</evidence>
<dbReference type="PANTHER" id="PTHR44068">
    <property type="entry name" value="ZGC:194242"/>
    <property type="match status" value="1"/>
</dbReference>
<organism evidence="3">
    <name type="scientific">Saccharopolyspora pogona</name>
    <dbReference type="NCBI Taxonomy" id="333966"/>
    <lineage>
        <taxon>Bacteria</taxon>
        <taxon>Bacillati</taxon>
        <taxon>Actinomycetota</taxon>
        <taxon>Actinomycetes</taxon>
        <taxon>Pseudonocardiales</taxon>
        <taxon>Pseudonocardiaceae</taxon>
        <taxon>Saccharopolyspora</taxon>
    </lineage>
</organism>
<sequence length="275" mass="29647">MLPGGVPTSQQVGQMYDLVTPLLNSVAGGPCAIHHGYWENDGRTSWQQAADRLTDLVAERTALDGGNRLLDVGCGTGQPALRVARDNAIRITGITVSQVQAAIAVDCARERGLSHQVDFSCVDAMSLPYPDNAFDAAWAIQSLLEMSEPDRAIREIVRVLKPGGILGVTEVVKREIGSGIPVSWDMWPTGLRICLAEQLLESLCAAGFEILACDDVSSRTRYFMPQFAEALAAHQHGIAERYGPAVADWAAAVCDYEKYADDMGYAILTARKPVG</sequence>